<feature type="region of interest" description="Disordered" evidence="2">
    <location>
        <begin position="164"/>
        <end position="197"/>
    </location>
</feature>
<protein>
    <submittedName>
        <fullName evidence="4">Phosphoglycerate mutase-like protein</fullName>
    </submittedName>
</protein>
<dbReference type="PANTHER" id="PTHR20963">
    <property type="entry name" value="MULTIPLE INOSITOL POLYPHOSPHATE PHOSPHATASE-RELATED"/>
    <property type="match status" value="1"/>
</dbReference>
<name>A0A316UL59_9BASI</name>
<keyword evidence="1" id="KW-0378">Hydrolase</keyword>
<evidence type="ECO:0000256" key="1">
    <source>
        <dbReference type="ARBA" id="ARBA00022801"/>
    </source>
</evidence>
<dbReference type="GeneID" id="37028502"/>
<dbReference type="RefSeq" id="XP_025360591.1">
    <property type="nucleotide sequence ID" value="XM_025506679.1"/>
</dbReference>
<dbReference type="OrthoDB" id="6509975at2759"/>
<keyword evidence="3" id="KW-0472">Membrane</keyword>
<dbReference type="Pfam" id="PF00328">
    <property type="entry name" value="His_Phos_2"/>
    <property type="match status" value="1"/>
</dbReference>
<evidence type="ECO:0000256" key="3">
    <source>
        <dbReference type="SAM" id="Phobius"/>
    </source>
</evidence>
<feature type="region of interest" description="Disordered" evidence="2">
    <location>
        <begin position="77"/>
        <end position="98"/>
    </location>
</feature>
<feature type="compositionally biased region" description="Basic and acidic residues" evidence="2">
    <location>
        <begin position="20"/>
        <end position="30"/>
    </location>
</feature>
<feature type="compositionally biased region" description="Acidic residues" evidence="2">
    <location>
        <begin position="44"/>
        <end position="60"/>
    </location>
</feature>
<dbReference type="PROSITE" id="PS00616">
    <property type="entry name" value="HIS_ACID_PHOSPHAT_1"/>
    <property type="match status" value="1"/>
</dbReference>
<dbReference type="PANTHER" id="PTHR20963:SF42">
    <property type="entry name" value="PHOSPHOGLYCERATE MUTASE-LIKE PROTEIN"/>
    <property type="match status" value="1"/>
</dbReference>
<proteinExistence type="predicted"/>
<gene>
    <name evidence="4" type="ORF">BDZ90DRAFT_233576</name>
</gene>
<dbReference type="Proteomes" id="UP000245884">
    <property type="component" value="Unassembled WGS sequence"/>
</dbReference>
<dbReference type="InterPro" id="IPR029033">
    <property type="entry name" value="His_PPase_superfam"/>
</dbReference>
<dbReference type="AlphaFoldDB" id="A0A316UL59"/>
<sequence>MAPPRYDEAADEEAESEALILHRLDTDPKSGRPRVHTIPSAQHDDDDNDDAGSDIEGQSDEMLEKRRIKALAKRAVADATASSNADPTTGRPPWLVEGTKTFRRSPPLIRGLVIAIALFLLGGVFYFALGDSEALQGGAKKIWSYGGEVWKGGSVPYTFPGDVGHPGPTATGAPGQLEEEDKLTGTRPSPEIPVETHLPTSQYGSFKPFDHMGPLTPYKPSDGFGVDDAKYHALPASCKIEQVHMLHRHGSRYPTSYSPAIEIQKMLAAKPRPTFSGPLDFLNTYEYRLGKELLVPLGRQQLYDSGVAAVIRYGKLIYEDVQKHGKLFARAGSQHRIVESGRNWLAGALGAADWEREAELEIQIEDVGFNTTMAPNFACPNADKGGKWEPGWQWNKDWIEHYAIDAAKRLGQYAKGVEITPRLINGLQQLCSYDTVAGYDARSICSLFSTSDWQAYEYAWDLSFYGSYGSGSPLGPAQGVGWVNEFLSRLEGQKWDPKLQTSENATLDSYARTFPVDRKFYVDFTHDSVIANVLAALNLPEFAAALDPMPSRLDEGRRYKSSEIVPFAARLVFEKIQCGGGQEPLIRMLLNDAIVPLKQLKGSGCDSEAREDGMCTLKNFLRSQEGRMERVRWEQCFEK</sequence>
<dbReference type="InterPro" id="IPR000560">
    <property type="entry name" value="His_Pase_clade-2"/>
</dbReference>
<evidence type="ECO:0000313" key="4">
    <source>
        <dbReference type="EMBL" id="PWN25979.1"/>
    </source>
</evidence>
<accession>A0A316UL59</accession>
<evidence type="ECO:0000313" key="5">
    <source>
        <dbReference type="Proteomes" id="UP000245884"/>
    </source>
</evidence>
<keyword evidence="5" id="KW-1185">Reference proteome</keyword>
<dbReference type="CDD" id="cd07061">
    <property type="entry name" value="HP_HAP_like"/>
    <property type="match status" value="1"/>
</dbReference>
<dbReference type="Gene3D" id="3.40.50.1240">
    <property type="entry name" value="Phosphoglycerate mutase-like"/>
    <property type="match status" value="1"/>
</dbReference>
<evidence type="ECO:0000256" key="2">
    <source>
        <dbReference type="SAM" id="MobiDB-lite"/>
    </source>
</evidence>
<dbReference type="GO" id="GO:0003993">
    <property type="term" value="F:acid phosphatase activity"/>
    <property type="evidence" value="ECO:0007669"/>
    <property type="project" value="TreeGrafter"/>
</dbReference>
<feature type="region of interest" description="Disordered" evidence="2">
    <location>
        <begin position="1"/>
        <end position="60"/>
    </location>
</feature>
<feature type="compositionally biased region" description="Low complexity" evidence="2">
    <location>
        <begin position="166"/>
        <end position="175"/>
    </location>
</feature>
<feature type="transmembrane region" description="Helical" evidence="3">
    <location>
        <begin position="108"/>
        <end position="129"/>
    </location>
</feature>
<keyword evidence="3" id="KW-1133">Transmembrane helix</keyword>
<dbReference type="EMBL" id="KZ819673">
    <property type="protein sequence ID" value="PWN25979.1"/>
    <property type="molecule type" value="Genomic_DNA"/>
</dbReference>
<reference evidence="4 5" key="1">
    <citation type="journal article" date="2018" name="Mol. Biol. Evol.">
        <title>Broad Genomic Sampling Reveals a Smut Pathogenic Ancestry of the Fungal Clade Ustilaginomycotina.</title>
        <authorList>
            <person name="Kijpornyongpan T."/>
            <person name="Mondo S.J."/>
            <person name="Barry K."/>
            <person name="Sandor L."/>
            <person name="Lee J."/>
            <person name="Lipzen A."/>
            <person name="Pangilinan J."/>
            <person name="LaButti K."/>
            <person name="Hainaut M."/>
            <person name="Henrissat B."/>
            <person name="Grigoriev I.V."/>
            <person name="Spatafora J.W."/>
            <person name="Aime M.C."/>
        </authorList>
    </citation>
    <scope>NUCLEOTIDE SEQUENCE [LARGE SCALE GENOMIC DNA]</scope>
    <source>
        <strain evidence="4 5">MCA 5214</strain>
    </source>
</reference>
<dbReference type="STRING" id="1569628.A0A316UL59"/>
<keyword evidence="3" id="KW-0812">Transmembrane</keyword>
<dbReference type="SUPFAM" id="SSF53254">
    <property type="entry name" value="Phosphoglycerate mutase-like"/>
    <property type="match status" value="1"/>
</dbReference>
<dbReference type="InterPro" id="IPR033379">
    <property type="entry name" value="Acid_Pase_AS"/>
</dbReference>
<organism evidence="4 5">
    <name type="scientific">Jaminaea rosea</name>
    <dbReference type="NCBI Taxonomy" id="1569628"/>
    <lineage>
        <taxon>Eukaryota</taxon>
        <taxon>Fungi</taxon>
        <taxon>Dikarya</taxon>
        <taxon>Basidiomycota</taxon>
        <taxon>Ustilaginomycotina</taxon>
        <taxon>Exobasidiomycetes</taxon>
        <taxon>Microstromatales</taxon>
        <taxon>Microstromatales incertae sedis</taxon>
        <taxon>Jaminaea</taxon>
    </lineage>
</organism>